<organism evidence="1">
    <name type="scientific">Arsenophonus endosymbiont of Trialeurodes vaporariorum</name>
    <dbReference type="NCBI Taxonomy" id="235567"/>
    <lineage>
        <taxon>Bacteria</taxon>
        <taxon>Pseudomonadati</taxon>
        <taxon>Pseudomonadota</taxon>
        <taxon>Gammaproteobacteria</taxon>
        <taxon>Enterobacterales</taxon>
        <taxon>Morganellaceae</taxon>
        <taxon>Arsenophonus</taxon>
    </lineage>
</organism>
<dbReference type="Gene3D" id="2.40.10.270">
    <property type="entry name" value="Bacteriophage SPP1 head-tail adaptor protein"/>
    <property type="match status" value="1"/>
</dbReference>
<dbReference type="EMBL" id="UFQR01000002">
    <property type="protein sequence ID" value="SSW94978.1"/>
    <property type="molecule type" value="Genomic_DNA"/>
</dbReference>
<dbReference type="InterPro" id="IPR038666">
    <property type="entry name" value="SSP1_head-tail_sf"/>
</dbReference>
<gene>
    <name evidence="1" type="ORF">ARTV_0633</name>
</gene>
<proteinExistence type="predicted"/>
<protein>
    <recommendedName>
        <fullName evidence="2">Head-tail adaptor</fullName>
    </recommendedName>
</protein>
<dbReference type="NCBIfam" id="TIGR01563">
    <property type="entry name" value="gp16_SPP1"/>
    <property type="match status" value="1"/>
</dbReference>
<dbReference type="InterPro" id="IPR008767">
    <property type="entry name" value="Phage_SPP1_head-tail_adaptor"/>
</dbReference>
<reference evidence="1" key="1">
    <citation type="submission" date="2018-04" db="EMBL/GenBank/DDBJ databases">
        <authorList>
            <person name="Go L.Y."/>
            <person name="Mitchell J.A."/>
        </authorList>
    </citation>
    <scope>NUCLEOTIDE SEQUENCE</scope>
    <source>
        <strain evidence="1">ARTV</strain>
    </source>
</reference>
<evidence type="ECO:0000313" key="1">
    <source>
        <dbReference type="EMBL" id="SSW94978.1"/>
    </source>
</evidence>
<sequence>MRAGRLRHRVTIQKKEITHGELGDERVTWVDVEEVWAEVKNVRGQDLTIFGNLIKETIIRVWMRYRPDVTIDNLMVYKGPNTRVSRFSIILVIPDQRHSRLELICKGGSLV</sequence>
<evidence type="ECO:0008006" key="2">
    <source>
        <dbReference type="Google" id="ProtNLM"/>
    </source>
</evidence>
<accession>A0A3B0M4G7</accession>
<dbReference type="Pfam" id="PF05521">
    <property type="entry name" value="Phage_HCP"/>
    <property type="match status" value="1"/>
</dbReference>
<name>A0A3B0M4G7_9GAMM</name>
<dbReference type="AlphaFoldDB" id="A0A3B0M4G7"/>